<reference evidence="1 2" key="1">
    <citation type="submission" date="2023-12" db="EMBL/GenBank/DDBJ databases">
        <title>30 novel species of actinomycetes from the DSMZ collection.</title>
        <authorList>
            <person name="Nouioui I."/>
        </authorList>
    </citation>
    <scope>NUCLEOTIDE SEQUENCE [LARGE SCALE GENOMIC DNA]</scope>
    <source>
        <strain evidence="1 2">DSM 41528</strain>
    </source>
</reference>
<gene>
    <name evidence="1" type="ORF">V2J85_30375</name>
</gene>
<dbReference type="EMBL" id="JAZBJP010000027">
    <property type="protein sequence ID" value="MEE4423581.1"/>
    <property type="molecule type" value="Genomic_DNA"/>
</dbReference>
<name>A0ABU7NXF9_9ACTN</name>
<evidence type="ECO:0000313" key="2">
    <source>
        <dbReference type="Proteomes" id="UP001307760"/>
    </source>
</evidence>
<dbReference type="Proteomes" id="UP001307760">
    <property type="component" value="Unassembled WGS sequence"/>
</dbReference>
<organism evidence="1 2">
    <name type="scientific">Streptomyces bugieae</name>
    <dbReference type="NCBI Taxonomy" id="3098223"/>
    <lineage>
        <taxon>Bacteria</taxon>
        <taxon>Bacillati</taxon>
        <taxon>Actinomycetota</taxon>
        <taxon>Actinomycetes</taxon>
        <taxon>Kitasatosporales</taxon>
        <taxon>Streptomycetaceae</taxon>
        <taxon>Streptomyces</taxon>
    </lineage>
</organism>
<comment type="caution">
    <text evidence="1">The sequence shown here is derived from an EMBL/GenBank/DDBJ whole genome shotgun (WGS) entry which is preliminary data.</text>
</comment>
<sequence>MTIPAPSPADLDAAKTLALREGRPANMHSAGVTELAAALGVLRRTETGQSVADAVLLAAHDLLYAQVPRHLGDSSMRRLAEVLVGRGVIPKPGDYEGQWWLWWPKSGHGPCRDCGKARSLTRYSARFGHEYRYLCASCRSAERQQIAEQASRFREMIAPRTGLHPAHIPAPAAGSHPTEAAPADSAAVAVPPPSGRDWETFVTRLEELLAALEWAGFDLPHEWDSDFDEQEGALLFAALWRGDGGVGVEYHPHRGVLALQPFDDVTGEWPESYSLLEDSIEIPVAASGEQAVTAVEAAAGEAGLLDAAHVLVADTAPPEAKQEFALRRFRRIFQPAADFRRLPLADLLREVTESEWLSAYLNWVVGMDGQDVAPDIVPNAAALGVAAWCWRNNTAVEDHHLDTDVLMARVNIAVTRVTQQHICPAEGIDWDSIKDALMDPQWATADGTPVHSLFGPGWTEVAATVIAELDRWRQLDHEVLGPETTLILMSIGGSTSYTDSWWGQGRWRSICRRIIDDATAAGLPLPPPYDQHGPDALLADLNAPDRVSDPVLDWLIDPPRAGDHMPSGLRMHHVTRPHRHRWDPYWLSDSTP</sequence>
<proteinExistence type="predicted"/>
<protein>
    <submittedName>
        <fullName evidence="1">Uncharacterized protein</fullName>
    </submittedName>
</protein>
<keyword evidence="2" id="KW-1185">Reference proteome</keyword>
<accession>A0ABU7NXF9</accession>
<evidence type="ECO:0000313" key="1">
    <source>
        <dbReference type="EMBL" id="MEE4423581.1"/>
    </source>
</evidence>